<proteinExistence type="predicted"/>
<dbReference type="AlphaFoldDB" id="H6QZ95"/>
<protein>
    <submittedName>
        <fullName evidence="1">Uncharacterized protein</fullName>
    </submittedName>
</protein>
<accession>H6QZ95</accession>
<sequence>MKPSAQTIVDRSVRAAVATGNLRIELGIGAGRAVSMLVAWPAQITIQVAPAEVRDRVCGR</sequence>
<reference evidence="1 2" key="1">
    <citation type="journal article" date="2012" name="J. Bacteriol.">
        <title>Genome sequence of the human- and animal-pathogenic strain Nocardia cyriacigeorgica GUH-2.</title>
        <authorList>
            <person name="Zoropogui A."/>
            <person name="Pujic P."/>
            <person name="Normand P."/>
            <person name="Barbe V."/>
            <person name="Beaman B."/>
            <person name="Beaman L."/>
            <person name="Boiron P."/>
            <person name="Colinon C."/>
            <person name="Deredjian A."/>
            <person name="Graindorge A."/>
            <person name="Mangenot S."/>
            <person name="Nazaret S."/>
            <person name="Neto M."/>
            <person name="Petit S."/>
            <person name="Roche D."/>
            <person name="Vallenet D."/>
            <person name="Rodriguez-Nava V."/>
            <person name="Richard Y."/>
            <person name="Cournoyer B."/>
            <person name="Blaha D."/>
        </authorList>
    </citation>
    <scope>NUCLEOTIDE SEQUENCE [LARGE SCALE GENOMIC DNA]</scope>
    <source>
        <strain evidence="1 2">GUH-2</strain>
    </source>
</reference>
<dbReference type="EMBL" id="FO082843">
    <property type="protein sequence ID" value="CCF62849.1"/>
    <property type="molecule type" value="Genomic_DNA"/>
</dbReference>
<gene>
    <name evidence="1" type="ordered locus">NOCYR_2067</name>
</gene>
<keyword evidence="2" id="KW-1185">Reference proteome</keyword>
<evidence type="ECO:0000313" key="1">
    <source>
        <dbReference type="EMBL" id="CCF62849.1"/>
    </source>
</evidence>
<dbReference type="Proteomes" id="UP000008190">
    <property type="component" value="Chromosome"/>
</dbReference>
<dbReference type="HOGENOM" id="CLU_2936969_0_0_11"/>
<evidence type="ECO:0000313" key="2">
    <source>
        <dbReference type="Proteomes" id="UP000008190"/>
    </source>
</evidence>
<dbReference type="KEGG" id="ncy:NOCYR_2067"/>
<name>H6QZ95_NOCCG</name>
<organism evidence="1 2">
    <name type="scientific">Nocardia cyriacigeorgica (strain GUH-2)</name>
    <dbReference type="NCBI Taxonomy" id="1127134"/>
    <lineage>
        <taxon>Bacteria</taxon>
        <taxon>Bacillati</taxon>
        <taxon>Actinomycetota</taxon>
        <taxon>Actinomycetes</taxon>
        <taxon>Mycobacteriales</taxon>
        <taxon>Nocardiaceae</taxon>
        <taxon>Nocardia</taxon>
    </lineage>
</organism>